<comment type="similarity">
    <text evidence="3 7">Belongs to the type-II 3-dehydroquinase family.</text>
</comment>
<dbReference type="GO" id="GO:0019631">
    <property type="term" value="P:quinate catabolic process"/>
    <property type="evidence" value="ECO:0007669"/>
    <property type="project" value="TreeGrafter"/>
</dbReference>
<organism evidence="11 12">
    <name type="scientific">Paenalkalicoccus suaedae</name>
    <dbReference type="NCBI Taxonomy" id="2592382"/>
    <lineage>
        <taxon>Bacteria</taxon>
        <taxon>Bacillati</taxon>
        <taxon>Bacillota</taxon>
        <taxon>Bacilli</taxon>
        <taxon>Bacillales</taxon>
        <taxon>Bacillaceae</taxon>
        <taxon>Paenalkalicoccus</taxon>
    </lineage>
</organism>
<dbReference type="PROSITE" id="PS01029">
    <property type="entry name" value="DEHYDROQUINASE_II"/>
    <property type="match status" value="1"/>
</dbReference>
<dbReference type="NCBIfam" id="NF003807">
    <property type="entry name" value="PRK05395.1-4"/>
    <property type="match status" value="1"/>
</dbReference>
<evidence type="ECO:0000256" key="5">
    <source>
        <dbReference type="ARBA" id="ARBA00012060"/>
    </source>
</evidence>
<dbReference type="UniPathway" id="UPA00053">
    <property type="reaction ID" value="UER00086"/>
</dbReference>
<feature type="active site" description="Proton donor" evidence="7 8">
    <location>
        <position position="97"/>
    </location>
</feature>
<proteinExistence type="inferred from homology"/>
<evidence type="ECO:0000256" key="7">
    <source>
        <dbReference type="HAMAP-Rule" id="MF_00169"/>
    </source>
</evidence>
<feature type="binding site" evidence="7 9">
    <location>
        <position position="84"/>
    </location>
    <ligand>
        <name>substrate</name>
    </ligand>
</feature>
<dbReference type="InterPro" id="IPR036441">
    <property type="entry name" value="DHquinase_II_sf"/>
</dbReference>
<dbReference type="NCBIfam" id="TIGR01088">
    <property type="entry name" value="aroQ"/>
    <property type="match status" value="1"/>
</dbReference>
<reference evidence="12" key="1">
    <citation type="submission" date="2019-07" db="EMBL/GenBank/DDBJ databases">
        <title>Bacillus alkalisoli sp. nov. isolated from saline soil.</title>
        <authorList>
            <person name="Sun J.-Q."/>
            <person name="Xu L."/>
        </authorList>
    </citation>
    <scope>NUCLEOTIDE SEQUENCE [LARGE SCALE GENOMIC DNA]</scope>
    <source>
        <strain evidence="12">M4U3P1</strain>
    </source>
</reference>
<dbReference type="PANTHER" id="PTHR21272:SF3">
    <property type="entry name" value="CATABOLIC 3-DEHYDROQUINASE"/>
    <property type="match status" value="1"/>
</dbReference>
<dbReference type="CDD" id="cd00466">
    <property type="entry name" value="DHQase_II"/>
    <property type="match status" value="1"/>
</dbReference>
<protein>
    <recommendedName>
        <fullName evidence="5 7">3-dehydroquinate dehydratase</fullName>
        <shortName evidence="7">3-dehydroquinase</shortName>
        <ecNumber evidence="5 7">4.2.1.10</ecNumber>
    </recommendedName>
    <alternativeName>
        <fullName evidence="7">Type II DHQase</fullName>
    </alternativeName>
</protein>
<comment type="pathway">
    <text evidence="2 7">Metabolic intermediate biosynthesis; chorismate biosynthesis; chorismate from D-erythrose 4-phosphate and phosphoenolpyruvate: step 3/7.</text>
</comment>
<feature type="binding site" evidence="7 9">
    <location>
        <begin position="98"/>
        <end position="99"/>
    </location>
    <ligand>
        <name>substrate</name>
    </ligand>
</feature>
<keyword evidence="7" id="KW-0028">Amino-acid biosynthesis</keyword>
<evidence type="ECO:0000313" key="11">
    <source>
        <dbReference type="EMBL" id="QKS70949.1"/>
    </source>
</evidence>
<dbReference type="EC" id="4.2.1.10" evidence="5 7"/>
<feature type="active site" description="Proton acceptor" evidence="7 8">
    <location>
        <position position="22"/>
    </location>
</feature>
<dbReference type="PANTHER" id="PTHR21272">
    <property type="entry name" value="CATABOLIC 3-DEHYDROQUINASE"/>
    <property type="match status" value="1"/>
</dbReference>
<comment type="catalytic activity">
    <reaction evidence="1 7">
        <text>3-dehydroquinate = 3-dehydroshikimate + H2O</text>
        <dbReference type="Rhea" id="RHEA:21096"/>
        <dbReference type="ChEBI" id="CHEBI:15377"/>
        <dbReference type="ChEBI" id="CHEBI:16630"/>
        <dbReference type="ChEBI" id="CHEBI:32364"/>
        <dbReference type="EC" id="4.2.1.10"/>
    </reaction>
</comment>
<dbReference type="NCBIfam" id="NF003806">
    <property type="entry name" value="PRK05395.1-3"/>
    <property type="match status" value="1"/>
</dbReference>
<keyword evidence="12" id="KW-1185">Reference proteome</keyword>
<accession>A0A859FCI8</accession>
<dbReference type="RefSeq" id="WP_176008986.1">
    <property type="nucleotide sequence ID" value="NZ_CP041372.2"/>
</dbReference>
<name>A0A859FCI8_9BACI</name>
<dbReference type="Gene3D" id="3.40.50.9100">
    <property type="entry name" value="Dehydroquinase, class II"/>
    <property type="match status" value="1"/>
</dbReference>
<dbReference type="KEGG" id="psua:FLK61_29955"/>
<evidence type="ECO:0000256" key="3">
    <source>
        <dbReference type="ARBA" id="ARBA00011037"/>
    </source>
</evidence>
<dbReference type="GO" id="GO:0008652">
    <property type="term" value="P:amino acid biosynthetic process"/>
    <property type="evidence" value="ECO:0007669"/>
    <property type="project" value="UniProtKB-KW"/>
</dbReference>
<evidence type="ECO:0000256" key="2">
    <source>
        <dbReference type="ARBA" id="ARBA00004902"/>
    </source>
</evidence>
<comment type="function">
    <text evidence="7">Catalyzes a trans-dehydration via an enolate intermediate.</text>
</comment>
<dbReference type="EMBL" id="CP041372">
    <property type="protein sequence ID" value="QKS70949.1"/>
    <property type="molecule type" value="Genomic_DNA"/>
</dbReference>
<feature type="binding site" evidence="7 9">
    <location>
        <position position="77"/>
    </location>
    <ligand>
        <name>substrate</name>
    </ligand>
</feature>
<dbReference type="AlphaFoldDB" id="A0A859FCI8"/>
<comment type="subunit">
    <text evidence="4 7">Homododecamer.</text>
</comment>
<dbReference type="NCBIfam" id="NF003805">
    <property type="entry name" value="PRK05395.1-2"/>
    <property type="match status" value="1"/>
</dbReference>
<dbReference type="HAMAP" id="MF_00169">
    <property type="entry name" value="AroQ"/>
    <property type="match status" value="1"/>
</dbReference>
<sequence>MNILLLNGPNLNRLGKREPNVYGTDTLEDLESRVTEHAKQHKAAIVCRQSNVEGELINWIHEASADAIIINPGAFTHYSYAIRDAIASVDIPAIEVHISNIHKREEFRHTSVTAPVCIGQISGFGFDGYIMAIDYLIRGNEA</sequence>
<evidence type="ECO:0000256" key="8">
    <source>
        <dbReference type="PIRSR" id="PIRSR001399-1"/>
    </source>
</evidence>
<feature type="binding site" evidence="7 9">
    <location>
        <position position="108"/>
    </location>
    <ligand>
        <name>substrate</name>
    </ligand>
</feature>
<evidence type="ECO:0000256" key="1">
    <source>
        <dbReference type="ARBA" id="ARBA00001864"/>
    </source>
</evidence>
<dbReference type="Pfam" id="PF01220">
    <property type="entry name" value="DHquinase_II"/>
    <property type="match status" value="1"/>
</dbReference>
<dbReference type="Proteomes" id="UP000318138">
    <property type="component" value="Chromosome"/>
</dbReference>
<dbReference type="GO" id="GO:0003855">
    <property type="term" value="F:3-dehydroquinate dehydratase activity"/>
    <property type="evidence" value="ECO:0007669"/>
    <property type="project" value="UniProtKB-UniRule"/>
</dbReference>
<keyword evidence="6 7" id="KW-0456">Lyase</keyword>
<evidence type="ECO:0000313" key="12">
    <source>
        <dbReference type="Proteomes" id="UP000318138"/>
    </source>
</evidence>
<dbReference type="SUPFAM" id="SSF52304">
    <property type="entry name" value="Type II 3-dehydroquinate dehydratase"/>
    <property type="match status" value="1"/>
</dbReference>
<evidence type="ECO:0000256" key="10">
    <source>
        <dbReference type="PIRSR" id="PIRSR001399-3"/>
    </source>
</evidence>
<dbReference type="InterPro" id="IPR001874">
    <property type="entry name" value="DHquinase_II"/>
</dbReference>
<dbReference type="GO" id="GO:0009423">
    <property type="term" value="P:chorismate biosynthetic process"/>
    <property type="evidence" value="ECO:0007669"/>
    <property type="project" value="UniProtKB-UniRule"/>
</dbReference>
<keyword evidence="7" id="KW-0057">Aromatic amino acid biosynthesis</keyword>
<feature type="site" description="Transition state stabilizer" evidence="7 10">
    <location>
        <position position="17"/>
    </location>
</feature>
<dbReference type="InterPro" id="IPR018509">
    <property type="entry name" value="DHquinase_II_CS"/>
</dbReference>
<evidence type="ECO:0000256" key="6">
    <source>
        <dbReference type="ARBA" id="ARBA00023239"/>
    </source>
</evidence>
<evidence type="ECO:0000256" key="9">
    <source>
        <dbReference type="PIRSR" id="PIRSR001399-2"/>
    </source>
</evidence>
<dbReference type="GO" id="GO:0009073">
    <property type="term" value="P:aromatic amino acid family biosynthetic process"/>
    <property type="evidence" value="ECO:0007669"/>
    <property type="project" value="UniProtKB-KW"/>
</dbReference>
<dbReference type="PIRSF" id="PIRSF001399">
    <property type="entry name" value="DHquinase_II"/>
    <property type="match status" value="1"/>
</dbReference>
<gene>
    <name evidence="7 11" type="primary">aroQ</name>
    <name evidence="11" type="ORF">FLK61_29955</name>
</gene>
<feature type="binding site" evidence="7 9">
    <location>
        <position position="71"/>
    </location>
    <ligand>
        <name>substrate</name>
    </ligand>
</feature>
<evidence type="ECO:0000256" key="4">
    <source>
        <dbReference type="ARBA" id="ARBA00011193"/>
    </source>
</evidence>